<sequence length="53" mass="6029">LFAFDNATAYTAFAENALLSSKMNLFSIIKEDYIIYDNKTKSDINLHGQPKEL</sequence>
<protein>
    <submittedName>
        <fullName evidence="1">39618_t:CDS:1</fullName>
    </submittedName>
</protein>
<keyword evidence="2" id="KW-1185">Reference proteome</keyword>
<reference evidence="1 2" key="1">
    <citation type="submission" date="2021-06" db="EMBL/GenBank/DDBJ databases">
        <authorList>
            <person name="Kallberg Y."/>
            <person name="Tangrot J."/>
            <person name="Rosling A."/>
        </authorList>
    </citation>
    <scope>NUCLEOTIDE SEQUENCE [LARGE SCALE GENOMIC DNA]</scope>
    <source>
        <strain evidence="1 2">120-4 pot B 10/14</strain>
    </source>
</reference>
<evidence type="ECO:0000313" key="1">
    <source>
        <dbReference type="EMBL" id="CAG8857267.1"/>
    </source>
</evidence>
<name>A0ABN7XPJ9_GIGMA</name>
<proteinExistence type="predicted"/>
<accession>A0ABN7XPJ9</accession>
<dbReference type="EMBL" id="CAJVQB010168870">
    <property type="protein sequence ID" value="CAG8857267.1"/>
    <property type="molecule type" value="Genomic_DNA"/>
</dbReference>
<feature type="non-terminal residue" evidence="1">
    <location>
        <position position="1"/>
    </location>
</feature>
<feature type="non-terminal residue" evidence="1">
    <location>
        <position position="53"/>
    </location>
</feature>
<evidence type="ECO:0000313" key="2">
    <source>
        <dbReference type="Proteomes" id="UP000789901"/>
    </source>
</evidence>
<dbReference type="Proteomes" id="UP000789901">
    <property type="component" value="Unassembled WGS sequence"/>
</dbReference>
<organism evidence="1 2">
    <name type="scientific">Gigaspora margarita</name>
    <dbReference type="NCBI Taxonomy" id="4874"/>
    <lineage>
        <taxon>Eukaryota</taxon>
        <taxon>Fungi</taxon>
        <taxon>Fungi incertae sedis</taxon>
        <taxon>Mucoromycota</taxon>
        <taxon>Glomeromycotina</taxon>
        <taxon>Glomeromycetes</taxon>
        <taxon>Diversisporales</taxon>
        <taxon>Gigasporaceae</taxon>
        <taxon>Gigaspora</taxon>
    </lineage>
</organism>
<gene>
    <name evidence="1" type="ORF">GMARGA_LOCUS46088</name>
</gene>
<comment type="caution">
    <text evidence="1">The sequence shown here is derived from an EMBL/GenBank/DDBJ whole genome shotgun (WGS) entry which is preliminary data.</text>
</comment>